<dbReference type="Gene3D" id="1.10.8.110">
    <property type="entry name" value="Photosystem I PsaF, reaction centre subunit III"/>
    <property type="match status" value="1"/>
</dbReference>
<dbReference type="GO" id="GO:0009538">
    <property type="term" value="C:photosystem I reaction center"/>
    <property type="evidence" value="ECO:0007669"/>
    <property type="project" value="UniProtKB-UniRule"/>
</dbReference>
<evidence type="ECO:0007829" key="7">
    <source>
        <dbReference type="PDB" id="9MGW"/>
    </source>
</evidence>
<dbReference type="PDB" id="9MGW">
    <property type="method" value="EM"/>
    <property type="resolution" value="3.00 A"/>
    <property type="chains" value="F=1-163"/>
</dbReference>
<dbReference type="GO" id="GO:0015979">
    <property type="term" value="P:photosynthesis"/>
    <property type="evidence" value="ECO:0007669"/>
    <property type="project" value="UniProtKB-UniRule"/>
</dbReference>
<evidence type="ECO:0000313" key="5">
    <source>
        <dbReference type="PDB" id="6QPH"/>
    </source>
</evidence>
<protein>
    <recommendedName>
        <fullName evidence="4">Photosystem I reaction center subunit III</fullName>
    </recommendedName>
    <alternativeName>
        <fullName evidence="4">PSI-F</fullName>
    </alternativeName>
</protein>
<organism evidence="5">
    <name type="scientific">Dunaliella salina</name>
    <name type="common">Green alga</name>
    <name type="synonym">Protococcus salinus</name>
    <dbReference type="NCBI Taxonomy" id="3046"/>
    <lineage>
        <taxon>Eukaryota</taxon>
        <taxon>Viridiplantae</taxon>
        <taxon>Chlorophyta</taxon>
        <taxon>core chlorophytes</taxon>
        <taxon>Chlorophyceae</taxon>
        <taxon>CS clade</taxon>
        <taxon>Chlamydomonadales</taxon>
        <taxon>Dunaliellaceae</taxon>
        <taxon>Dunaliella</taxon>
    </lineage>
</organism>
<keyword evidence="2 4" id="KW-0602">Photosynthesis</keyword>
<evidence type="ECO:0000256" key="3">
    <source>
        <dbReference type="ARBA" id="ARBA00022836"/>
    </source>
</evidence>
<comment type="function">
    <text evidence="4">Participates in efficiency of electron transfer from plastocyanin to P700 (or cytochrome c553 in algae and cyanobacteria). This plastocyanin-docking protein contributes to the specific association of plastocyanin to PSI.</text>
</comment>
<keyword evidence="6 7" id="KW-0002">3D-structure</keyword>
<evidence type="ECO:0007829" key="6">
    <source>
        <dbReference type="PDB" id="6QPH"/>
    </source>
</evidence>
<evidence type="ECO:0000256" key="2">
    <source>
        <dbReference type="ARBA" id="ARBA00022531"/>
    </source>
</evidence>
<dbReference type="IntAct" id="A0A6I8WFT8">
    <property type="interactions" value="10"/>
</dbReference>
<evidence type="ECO:0000256" key="4">
    <source>
        <dbReference type="RuleBase" id="RU368107"/>
    </source>
</evidence>
<dbReference type="PDB" id="9MH0">
    <property type="method" value="EM"/>
    <property type="resolution" value="2.90 A"/>
    <property type="chains" value="F=1-163"/>
</dbReference>
<dbReference type="FunFam" id="1.10.8.110:FF:000001">
    <property type="entry name" value="Photosystem I reaction center subunit III"/>
    <property type="match status" value="1"/>
</dbReference>
<keyword evidence="3 4" id="KW-0603">Photosystem I</keyword>
<sequence length="163" mass="18189">DIAGLTPCSESKAYNKLERKELKVLDKRLKQYEPGSAPYLALQATKERTENRFKTYAKQGLLCGNDGLPHLISDPGLALRFNHAGEVFIPTFGFLYVAGYIGHVGRQYIILSKEDAKPTDKEIILDVPLALKLAFQGWAWPLASIQELRNGSLLEKDENITVS</sequence>
<dbReference type="InterPro" id="IPR003666">
    <property type="entry name" value="PSI_PsaF"/>
</dbReference>
<dbReference type="PANTHER" id="PTHR34939">
    <property type="entry name" value="PHOTOSYSTEM I REACTION CENTER SUBUNIT III, CHLOROPLASTIC"/>
    <property type="match status" value="1"/>
</dbReference>
<dbReference type="Pfam" id="PF02507">
    <property type="entry name" value="PSI_PsaF"/>
    <property type="match status" value="1"/>
</dbReference>
<feature type="binding site" evidence="7 8">
    <location>
        <position position="149"/>
    </location>
    <ligand>
        <name>chlorophyll a</name>
        <dbReference type="ChEBI" id="CHEBI:58416"/>
        <label>3</label>
        <note>covalent</note>
    </ligand>
</feature>
<dbReference type="GO" id="GO:0009535">
    <property type="term" value="C:chloroplast thylakoid membrane"/>
    <property type="evidence" value="ECO:0007669"/>
    <property type="project" value="TreeGrafter"/>
</dbReference>
<keyword evidence="4" id="KW-0150">Chloroplast</keyword>
<proteinExistence type="evidence at protein level"/>
<keyword evidence="4" id="KW-0793">Thylakoid</keyword>
<dbReference type="GO" id="GO:0009543">
    <property type="term" value="C:chloroplast thylakoid lumen"/>
    <property type="evidence" value="ECO:0007669"/>
    <property type="project" value="UniProtKB-SubCell"/>
</dbReference>
<dbReference type="SUPFAM" id="SSF81536">
    <property type="entry name" value="Subunit III of photosystem I reaction centre, PsaF"/>
    <property type="match status" value="1"/>
</dbReference>
<feature type="disulfide bond" evidence="6">
    <location>
        <begin position="8"/>
        <end position="63"/>
    </location>
</feature>
<evidence type="ECO:0007829" key="8">
    <source>
        <dbReference type="PDB" id="9MH0"/>
    </source>
</evidence>
<dbReference type="AlphaFoldDB" id="A0A6I8WFT8"/>
<comment type="similarity">
    <text evidence="1 4">Belongs to the PsaF family.</text>
</comment>
<comment type="subcellular location">
    <subcellularLocation>
        <location evidence="4">Plastid</location>
        <location evidence="4">Chloroplast thylakoid lumen</location>
    </subcellularLocation>
</comment>
<dbReference type="SMR" id="A0A6I8WFT8"/>
<name>A0A6I8WFT8_DUNSA</name>
<reference evidence="6" key="1">
    <citation type="journal article" date="2020" name="Nat. Plants">
        <title>Structure of a minimal photosystem I from the green alga Dunaliella salina.</title>
        <authorList>
            <person name="Perez-Boerema A."/>
            <person name="Klaiman D."/>
            <person name="Caspy I."/>
            <person name="Netzer-El S.Y."/>
            <person name="Amunts A."/>
            <person name="Nelson N."/>
        </authorList>
    </citation>
    <scope>X-RAY CRYSTALLOGRAPHY (3.40 ANGSTROMS)</scope>
    <scope>DISULFIDE BONDS</scope>
</reference>
<dbReference type="InterPro" id="IPR036577">
    <property type="entry name" value="PSI_PsaF_sf"/>
</dbReference>
<evidence type="ECO:0000256" key="1">
    <source>
        <dbReference type="ARBA" id="ARBA00008386"/>
    </source>
</evidence>
<accession>A0A6I8WFT8</accession>
<reference evidence="7 8" key="2">
    <citation type="journal article" date="2025" name="Proc. Natl. Acad. Sci. U.S.A.">
        <title>A distinct LHCI arrangement is recruited to photosystem I in Fe-starved green algae.</title>
        <authorList>
            <person name="Liu H.W."/>
            <person name="Khera R."/>
            <person name="Grob P."/>
            <person name="Gallaher S.D."/>
            <person name="Purvine S.O."/>
            <person name="Nicora C.D."/>
            <person name="Lipton M.S."/>
            <person name="Niyogi K.K."/>
            <person name="Nogales E."/>
            <person name="Iwai M."/>
            <person name="Merchant S.S."/>
        </authorList>
    </citation>
    <scope>STRUCTURE BY ELECTRON MICROSCOPY (2.90 ANGSTROMS) IN COMPLEX WITH CHLOROPHYLL A</scope>
</reference>
<keyword evidence="4" id="KW-0934">Plastid</keyword>
<dbReference type="PDB" id="6QPH">
    <property type="method" value="X-ray"/>
    <property type="resolution" value="3.40 A"/>
    <property type="chains" value="F=1-163"/>
</dbReference>
<feature type="binding site" evidence="8">
    <location>
        <position position="74"/>
    </location>
    <ligand>
        <name>chlorophyll a</name>
        <dbReference type="ChEBI" id="CHEBI:58416"/>
        <label>1</label>
        <note>axial binding residue</note>
    </ligand>
    <ligandPart>
        <name>Mg</name>
        <dbReference type="ChEBI" id="CHEBI:25107"/>
    </ligandPart>
</feature>
<dbReference type="PANTHER" id="PTHR34939:SF1">
    <property type="entry name" value="PHOTOSYSTEM I REACTION CENTER SUBUNIT III, CHLOROPLASTIC"/>
    <property type="match status" value="1"/>
</dbReference>